<dbReference type="STRING" id="742727.HMPREF9447_03057"/>
<evidence type="ECO:0000259" key="7">
    <source>
        <dbReference type="SMART" id="SM00813"/>
    </source>
</evidence>
<dbReference type="GO" id="GO:0046373">
    <property type="term" value="P:L-arabinose metabolic process"/>
    <property type="evidence" value="ECO:0007669"/>
    <property type="project" value="InterPro"/>
</dbReference>
<comment type="caution">
    <text evidence="8">The sequence shown here is derived from an EMBL/GenBank/DDBJ whole genome shotgun (WGS) entry which is preliminary data.</text>
</comment>
<dbReference type="PANTHER" id="PTHR31776:SF0">
    <property type="entry name" value="ALPHA-L-ARABINOFURANOSIDASE 1"/>
    <property type="match status" value="1"/>
</dbReference>
<keyword evidence="4" id="KW-0732">Signal</keyword>
<dbReference type="Gene3D" id="3.20.20.80">
    <property type="entry name" value="Glycosidases"/>
    <property type="match status" value="1"/>
</dbReference>
<dbReference type="EMBL" id="ADLF01000013">
    <property type="protein sequence ID" value="EKU89619.1"/>
    <property type="molecule type" value="Genomic_DNA"/>
</dbReference>
<organism evidence="8 9">
    <name type="scientific">Bacteroides oleiciplenus YIT 12058</name>
    <dbReference type="NCBI Taxonomy" id="742727"/>
    <lineage>
        <taxon>Bacteria</taxon>
        <taxon>Pseudomonadati</taxon>
        <taxon>Bacteroidota</taxon>
        <taxon>Bacteroidia</taxon>
        <taxon>Bacteroidales</taxon>
        <taxon>Bacteroidaceae</taxon>
        <taxon>Bacteroides</taxon>
    </lineage>
</organism>
<dbReference type="Gene3D" id="2.60.120.560">
    <property type="entry name" value="Exo-inulinase, domain 1"/>
    <property type="match status" value="1"/>
</dbReference>
<protein>
    <recommendedName>
        <fullName evidence="3">non-reducing end alpha-L-arabinofuranosidase</fullName>
        <ecNumber evidence="3">3.2.1.55</ecNumber>
    </recommendedName>
</protein>
<dbReference type="Gene3D" id="2.60.40.1180">
    <property type="entry name" value="Golgi alpha-mannosidase II"/>
    <property type="match status" value="1"/>
</dbReference>
<evidence type="ECO:0000256" key="2">
    <source>
        <dbReference type="ARBA" id="ARBA00007186"/>
    </source>
</evidence>
<name>K9DX79_9BACE</name>
<feature type="domain" description="Alpha-L-arabinofuranosidase C-terminal" evidence="7">
    <location>
        <begin position="477"/>
        <end position="828"/>
    </location>
</feature>
<sequence length="837" mass="94942">MRIIQLILGLIMIGNLCNGIAVAQDKIIVDVQKRGHAIPPSFYGIFFEEINHAGDGGLYGELVQNRSFEDLEMPEEWYVEDKRLHAKEVIHHFTGEIDDRTFIWPSSPVPSWSLQVSATSSARMSLTKERPKFETAPTNLKVVIDKVGAPIRLVNDGFWGMGICLGQNYQLRTIIRTSKEYKGTVLAKLLSAEGKIIAMAQLNVPSGEDWADLKAILCAERSDSRAKLVFEFDGEGTIWLDYVSLFPKETYLNRPYGFRKDVAQMLVDLKPAFIRWPGGSIVGGITLGNRFEWKKTLGDPASRPGEYITWGYRCSYGMGYYEMLQFCEDIGAKAMFVCNVGLSDLFRSGEACIRDSIPFFLKDCMDAIEYALGDVSTEWGARRAADGHPDPFPLEYVELGNEHWGEEYDYRFDIFYKAIKKKYPHLTLISNHPLWGIGRSEKTDMVDPHWYGTPEFFFRNTMLFDSISRGKYNVYVGEYACNFGVGTGNMKAALAEAAFIGGMERNSDLVKMTSFAPLLQNRHKSDWPVNLIWLDTDKVVGRSSYYVQKMVSENRPTYNVKYQYTGSSKPVEYEKGKIGFGSSKTPLEIKDIRITMNNRSFKPDLSKGVSWRGEWQIASDMLMQSAVQGSSMYVLEDVNSNDFTLECKARKSSFKEGFFIYFCLTEDEQKGFICNIGCWDSNTVAIEQLSDGHNVGAIGKAAEYSISPRQWYNLKLVVTPKGSILYIDGKEVLKHIPQTMPKQFIASGIDEETGELILKVVNRLDIPYSPGIEIKGVEQVLNTGKIISLSAKDDNEENSFEEPRKIYPKEVEYNQFSETFSYEFAPYSYTILRIRVK</sequence>
<gene>
    <name evidence="8" type="ORF">HMPREF9447_03057</name>
</gene>
<dbReference type="GO" id="GO:0046556">
    <property type="term" value="F:alpha-L-arabinofuranosidase activity"/>
    <property type="evidence" value="ECO:0007669"/>
    <property type="project" value="UniProtKB-EC"/>
</dbReference>
<evidence type="ECO:0000256" key="1">
    <source>
        <dbReference type="ARBA" id="ARBA00001462"/>
    </source>
</evidence>
<keyword evidence="5" id="KW-0378">Hydrolase</keyword>
<dbReference type="Pfam" id="PF06964">
    <property type="entry name" value="Alpha-L-AF_C"/>
    <property type="match status" value="1"/>
</dbReference>
<comment type="catalytic activity">
    <reaction evidence="1">
        <text>Hydrolysis of terminal non-reducing alpha-L-arabinofuranoside residues in alpha-L-arabinosides.</text>
        <dbReference type="EC" id="3.2.1.55"/>
    </reaction>
</comment>
<dbReference type="Proteomes" id="UP000009872">
    <property type="component" value="Unassembled WGS sequence"/>
</dbReference>
<dbReference type="eggNOG" id="COG3534">
    <property type="taxonomic scope" value="Bacteria"/>
</dbReference>
<dbReference type="SMART" id="SM00813">
    <property type="entry name" value="Alpha-L-AF_C"/>
    <property type="match status" value="1"/>
</dbReference>
<evidence type="ECO:0000256" key="3">
    <source>
        <dbReference type="ARBA" id="ARBA00012670"/>
    </source>
</evidence>
<evidence type="ECO:0000256" key="4">
    <source>
        <dbReference type="ARBA" id="ARBA00022729"/>
    </source>
</evidence>
<dbReference type="PANTHER" id="PTHR31776">
    <property type="entry name" value="ALPHA-L-ARABINOFURANOSIDASE 1"/>
    <property type="match status" value="1"/>
</dbReference>
<dbReference type="HOGENOM" id="CLU_010060_2_0_10"/>
<evidence type="ECO:0000256" key="6">
    <source>
        <dbReference type="ARBA" id="ARBA00023180"/>
    </source>
</evidence>
<dbReference type="SUPFAM" id="SSF49899">
    <property type="entry name" value="Concanavalin A-like lectins/glucanases"/>
    <property type="match status" value="1"/>
</dbReference>
<dbReference type="InterPro" id="IPR013320">
    <property type="entry name" value="ConA-like_dom_sf"/>
</dbReference>
<dbReference type="InterPro" id="IPR017853">
    <property type="entry name" value="GH"/>
</dbReference>
<proteinExistence type="inferred from homology"/>
<dbReference type="PATRIC" id="fig|742727.4.peg.3122"/>
<evidence type="ECO:0000313" key="9">
    <source>
        <dbReference type="Proteomes" id="UP000009872"/>
    </source>
</evidence>
<dbReference type="InterPro" id="IPR013780">
    <property type="entry name" value="Glyco_hydro_b"/>
</dbReference>
<dbReference type="InterPro" id="IPR010720">
    <property type="entry name" value="Alpha-L-AF_C"/>
</dbReference>
<reference evidence="8 9" key="1">
    <citation type="submission" date="2012-09" db="EMBL/GenBank/DDBJ databases">
        <title>The Genome Sequence of Bacteroides oleiciplenus YIT 12058.</title>
        <authorList>
            <consortium name="The Broad Institute Genome Sequencing Platform"/>
            <person name="Earl A."/>
            <person name="Ward D."/>
            <person name="Feldgarden M."/>
            <person name="Gevers D."/>
            <person name="Morotomi M."/>
            <person name="Walker B."/>
            <person name="Young S.K."/>
            <person name="Zeng Q."/>
            <person name="Gargeya S."/>
            <person name="Fitzgerald M."/>
            <person name="Haas B."/>
            <person name="Abouelleil A."/>
            <person name="Alvarado L."/>
            <person name="Arachchi H.M."/>
            <person name="Berlin A.M."/>
            <person name="Chapman S.B."/>
            <person name="Goldberg J."/>
            <person name="Griggs A."/>
            <person name="Gujja S."/>
            <person name="Hansen M."/>
            <person name="Howarth C."/>
            <person name="Imamovic A."/>
            <person name="Larimer J."/>
            <person name="McCowen C."/>
            <person name="Montmayeur A."/>
            <person name="Murphy C."/>
            <person name="Neiman D."/>
            <person name="Pearson M."/>
            <person name="Priest M."/>
            <person name="Roberts A."/>
            <person name="Saif S."/>
            <person name="Shea T."/>
            <person name="Sisk P."/>
            <person name="Sykes S."/>
            <person name="Wortman J."/>
            <person name="Nusbaum C."/>
            <person name="Birren B."/>
        </authorList>
    </citation>
    <scope>NUCLEOTIDE SEQUENCE [LARGE SCALE GENOMIC DNA]</scope>
    <source>
        <strain evidence="8 9">YIT 12058</strain>
    </source>
</reference>
<accession>K9DX79</accession>
<dbReference type="Pfam" id="PF22848">
    <property type="entry name" value="ASD1_dom"/>
    <property type="match status" value="1"/>
</dbReference>
<dbReference type="OrthoDB" id="9758333at2"/>
<dbReference type="InterPro" id="IPR055235">
    <property type="entry name" value="ASD1_cat"/>
</dbReference>
<dbReference type="AlphaFoldDB" id="K9DX79"/>
<dbReference type="SUPFAM" id="SSF51011">
    <property type="entry name" value="Glycosyl hydrolase domain"/>
    <property type="match status" value="1"/>
</dbReference>
<keyword evidence="9" id="KW-1185">Reference proteome</keyword>
<evidence type="ECO:0000313" key="8">
    <source>
        <dbReference type="EMBL" id="EKU89619.1"/>
    </source>
</evidence>
<keyword evidence="6" id="KW-0325">Glycoprotein</keyword>
<dbReference type="SUPFAM" id="SSF51445">
    <property type="entry name" value="(Trans)glycosidases"/>
    <property type="match status" value="1"/>
</dbReference>
<comment type="similarity">
    <text evidence="2">Belongs to the glycosyl hydrolase 51 family.</text>
</comment>
<evidence type="ECO:0000256" key="5">
    <source>
        <dbReference type="ARBA" id="ARBA00022801"/>
    </source>
</evidence>
<dbReference type="InterPro" id="IPR051563">
    <property type="entry name" value="Glycosyl_Hydrolase_51"/>
</dbReference>
<dbReference type="EC" id="3.2.1.55" evidence="3"/>